<keyword evidence="3" id="KW-1185">Reference proteome</keyword>
<dbReference type="Proteomes" id="UP000248014">
    <property type="component" value="Unassembled WGS sequence"/>
</dbReference>
<comment type="caution">
    <text evidence="2">The sequence shown here is derived from an EMBL/GenBank/DDBJ whole genome shotgun (WGS) entry which is preliminary data.</text>
</comment>
<name>A0A2V3V8N0_9SPHN</name>
<evidence type="ECO:0000313" key="2">
    <source>
        <dbReference type="EMBL" id="PXW78027.1"/>
    </source>
</evidence>
<organism evidence="2 3">
    <name type="scientific">Blastomonas natatoria</name>
    <dbReference type="NCBI Taxonomy" id="34015"/>
    <lineage>
        <taxon>Bacteria</taxon>
        <taxon>Pseudomonadati</taxon>
        <taxon>Pseudomonadota</taxon>
        <taxon>Alphaproteobacteria</taxon>
        <taxon>Sphingomonadales</taxon>
        <taxon>Sphingomonadaceae</taxon>
        <taxon>Blastomonas</taxon>
    </lineage>
</organism>
<dbReference type="InterPro" id="IPR018673">
    <property type="entry name" value="DUF2141"/>
</dbReference>
<feature type="signal peptide" evidence="1">
    <location>
        <begin position="1"/>
        <end position="30"/>
    </location>
</feature>
<keyword evidence="1" id="KW-0732">Signal</keyword>
<proteinExistence type="predicted"/>
<evidence type="ECO:0000256" key="1">
    <source>
        <dbReference type="SAM" id="SignalP"/>
    </source>
</evidence>
<protein>
    <submittedName>
        <fullName evidence="2">Uncharacterized protein (DUF2141 family)</fullName>
    </submittedName>
</protein>
<gene>
    <name evidence="2" type="ORF">C7451_103135</name>
</gene>
<sequence length="185" mass="19191">MAIASGIDYVMFKIAAKSLACLAAGGIAFAALTPVAHAQRQEIANDMRRCAAGADGPAVHVEVSGFKANTGRIRVQAYPATKASWLEKGAWINRIDTPVAPRGGKMSFCVPLPQTGAYGIAVRHDVDGSGKSGWNDGGGFSNNPSLSLLSLKPSAGKTAIRVGPGVTRISVVLNYRQGMSIKPIG</sequence>
<dbReference type="EMBL" id="QJJM01000003">
    <property type="protein sequence ID" value="PXW78027.1"/>
    <property type="molecule type" value="Genomic_DNA"/>
</dbReference>
<accession>A0A2V3V8N0</accession>
<reference evidence="2 3" key="1">
    <citation type="submission" date="2018-05" db="EMBL/GenBank/DDBJ databases">
        <title>Genomic Encyclopedia of Type Strains, Phase IV (KMG-IV): sequencing the most valuable type-strain genomes for metagenomic binning, comparative biology and taxonomic classification.</title>
        <authorList>
            <person name="Goeker M."/>
        </authorList>
    </citation>
    <scope>NUCLEOTIDE SEQUENCE [LARGE SCALE GENOMIC DNA]</scope>
    <source>
        <strain evidence="2 3">DSM 3183</strain>
    </source>
</reference>
<dbReference type="AlphaFoldDB" id="A0A2V3V8N0"/>
<feature type="chain" id="PRO_5015864482" evidence="1">
    <location>
        <begin position="31"/>
        <end position="185"/>
    </location>
</feature>
<evidence type="ECO:0000313" key="3">
    <source>
        <dbReference type="Proteomes" id="UP000248014"/>
    </source>
</evidence>
<dbReference type="Pfam" id="PF09912">
    <property type="entry name" value="DUF2141"/>
    <property type="match status" value="1"/>
</dbReference>